<dbReference type="SUPFAM" id="SSF161219">
    <property type="entry name" value="CHY zinc finger-like"/>
    <property type="match status" value="1"/>
</dbReference>
<evidence type="ECO:0000313" key="8">
    <source>
        <dbReference type="Proteomes" id="UP000232323"/>
    </source>
</evidence>
<dbReference type="GO" id="GO:0008270">
    <property type="term" value="F:zinc ion binding"/>
    <property type="evidence" value="ECO:0007669"/>
    <property type="project" value="UniProtKB-KW"/>
</dbReference>
<evidence type="ECO:0000256" key="2">
    <source>
        <dbReference type="ARBA" id="ARBA00022771"/>
    </source>
</evidence>
<feature type="region of interest" description="Disordered" evidence="5">
    <location>
        <begin position="622"/>
        <end position="641"/>
    </location>
</feature>
<evidence type="ECO:0000256" key="4">
    <source>
        <dbReference type="PROSITE-ProRule" id="PRU00601"/>
    </source>
</evidence>
<evidence type="ECO:0000256" key="3">
    <source>
        <dbReference type="ARBA" id="ARBA00022833"/>
    </source>
</evidence>
<evidence type="ECO:0000313" key="7">
    <source>
        <dbReference type="EMBL" id="GAX77845.1"/>
    </source>
</evidence>
<evidence type="ECO:0000259" key="6">
    <source>
        <dbReference type="PROSITE" id="PS51266"/>
    </source>
</evidence>
<dbReference type="PROSITE" id="PS51266">
    <property type="entry name" value="ZF_CHY"/>
    <property type="match status" value="1"/>
</dbReference>
<feature type="region of interest" description="Disordered" evidence="5">
    <location>
        <begin position="675"/>
        <end position="698"/>
    </location>
</feature>
<feature type="region of interest" description="Disordered" evidence="5">
    <location>
        <begin position="215"/>
        <end position="240"/>
    </location>
</feature>
<feature type="region of interest" description="Disordered" evidence="5">
    <location>
        <begin position="843"/>
        <end position="866"/>
    </location>
</feature>
<evidence type="ECO:0000256" key="5">
    <source>
        <dbReference type="SAM" id="MobiDB-lite"/>
    </source>
</evidence>
<evidence type="ECO:0000256" key="1">
    <source>
        <dbReference type="ARBA" id="ARBA00022723"/>
    </source>
</evidence>
<organism evidence="7 8">
    <name type="scientific">Chlamydomonas eustigma</name>
    <dbReference type="NCBI Taxonomy" id="1157962"/>
    <lineage>
        <taxon>Eukaryota</taxon>
        <taxon>Viridiplantae</taxon>
        <taxon>Chlorophyta</taxon>
        <taxon>core chlorophytes</taxon>
        <taxon>Chlorophyceae</taxon>
        <taxon>CS clade</taxon>
        <taxon>Chlamydomonadales</taxon>
        <taxon>Chlamydomonadaceae</taxon>
        <taxon>Chlamydomonas</taxon>
    </lineage>
</organism>
<dbReference type="OrthoDB" id="10253329at2759"/>
<keyword evidence="8" id="KW-1185">Reference proteome</keyword>
<dbReference type="InterPro" id="IPR037274">
    <property type="entry name" value="Znf_CHY_sf"/>
</dbReference>
<reference evidence="7 8" key="1">
    <citation type="submission" date="2017-08" db="EMBL/GenBank/DDBJ databases">
        <title>Acidophilic green algal genome provides insights into adaptation to an acidic environment.</title>
        <authorList>
            <person name="Hirooka S."/>
            <person name="Hirose Y."/>
            <person name="Kanesaki Y."/>
            <person name="Higuchi S."/>
            <person name="Fujiwara T."/>
            <person name="Onuma R."/>
            <person name="Era A."/>
            <person name="Ohbayashi R."/>
            <person name="Uzuka A."/>
            <person name="Nozaki H."/>
            <person name="Yoshikawa H."/>
            <person name="Miyagishima S.Y."/>
        </authorList>
    </citation>
    <scope>NUCLEOTIDE SEQUENCE [LARGE SCALE GENOMIC DNA]</scope>
    <source>
        <strain evidence="7 8">NIES-2499</strain>
    </source>
</reference>
<sequence>MSRQPQLEKFQRELLSLKSKYGKSLALRKSSSAESPNTPFPVTLTWGNIEAPADSQYDVGSVDLELCVHQEIFQIWDVNSSSDTSMGPPLDCCITISLRSEDLPKVMTDAIEACLMSSWRVEIKKCGQQNLALDVPIKSLLTDFVAHMSCVPSLLEPYQSVDASGATIRRFAILSCQEPLAAVASSSNHVVAALPSPEISSSVKVDYEVQMDTASFSAPSHGSSTSRGRQSGSLYPGQNNWSEDRASSEFPVLSGLTPGGKAADPPPPHQDLLLNSVKGALISREALESELLFFQRRYKASFKLLQQPATVTAVVLPVADNAAGSASKKSFDKDLTITMRSPMIARTASDVTLIAPLSNTNYSATVDYLFELQPTDPSWVRGPIPVRLSFRPASAAAAVDRSPSSLTGVLQGVEADVSNNSPSPLPQKQQADSKQVIMDLSQLQQQSVEKRRMPIRQRPPVTPPTHRLYSGTRKPIVASRSLPAYAELHSLSSCSWYKVWVCVQPGSPGLPSWLVSFLDKELGNGLISGGGSVAVAAASLKRAVLKLENYGGELALQAAAAHQDNFDDDDRRVHFFTRPIMMSRGTGGGSRRVGNTGDKNAVISTSNVPLHLQPQTRAAVLSSSSRAPSAVSPPGGRHDCNANSVSKAVVEGEDDNDDLGFWSIDEHREGITSQGRIAEGGGGLGSGSVSSSDHDGMQLSDDGYGDYEEQQALFFHHSDAAAAHPESGCNNRTGCGADLHDATEWMGQEASSPEYADDHLRHEIAFQGEQQGGDQGGGATETRVIAGGGGGQLSSLTSGAWHCQLQGLKLDDVEAMEIVIAPFQVCCSRCSATGMLTVSSSAVSTTGGGNSSSTRTAKANASATANTTRTSTSVPFQASGHCPGCNIPWHLLARPRFVHGAANILCVLKLLGCSPLDLLPCLLAVQCSYCSAVMTMRSVQVGLPQERTCSSCHHRLALNFSAASFIPRGPPLNSSIAADGKKGQSLSRRACISLGKGGGRKDVPVQVLQVGMPLPALGTCKHYRHSYRWLRFPCCGWRFPCDLCHEEATDHPLKWATRMVCGFCSSEQPVVSQCGKCGKKLACAASYPLGKSTRYWEGGVGCRDTTFMTKKDPHKFRGKGKTHSNKANRVGPKPWSKELKKHSQQDA</sequence>
<proteinExistence type="predicted"/>
<keyword evidence="2 4" id="KW-0863">Zinc-finger</keyword>
<protein>
    <recommendedName>
        <fullName evidence="6">CHY-type domain-containing protein</fullName>
    </recommendedName>
</protein>
<accession>A0A250X451</accession>
<name>A0A250X451_9CHLO</name>
<dbReference type="Proteomes" id="UP000232323">
    <property type="component" value="Unassembled WGS sequence"/>
</dbReference>
<feature type="compositionally biased region" description="Low complexity" evidence="5">
    <location>
        <begin position="622"/>
        <end position="634"/>
    </location>
</feature>
<feature type="region of interest" description="Disordered" evidence="5">
    <location>
        <begin position="1111"/>
        <end position="1147"/>
    </location>
</feature>
<dbReference type="Pfam" id="PF05495">
    <property type="entry name" value="zf-CHY"/>
    <property type="match status" value="1"/>
</dbReference>
<dbReference type="AlphaFoldDB" id="A0A250X451"/>
<feature type="compositionally biased region" description="Basic and acidic residues" evidence="5">
    <location>
        <begin position="1135"/>
        <end position="1147"/>
    </location>
</feature>
<dbReference type="InterPro" id="IPR008913">
    <property type="entry name" value="Znf_CHY"/>
</dbReference>
<keyword evidence="1" id="KW-0479">Metal-binding</keyword>
<feature type="compositionally biased region" description="Basic residues" evidence="5">
    <location>
        <begin position="1112"/>
        <end position="1126"/>
    </location>
</feature>
<keyword evidence="3" id="KW-0862">Zinc</keyword>
<dbReference type="EMBL" id="BEGY01000027">
    <property type="protein sequence ID" value="GAX77845.1"/>
    <property type="molecule type" value="Genomic_DNA"/>
</dbReference>
<feature type="domain" description="CHY-type" evidence="6">
    <location>
        <begin position="1013"/>
        <end position="1079"/>
    </location>
</feature>
<dbReference type="STRING" id="1157962.A0A250X451"/>
<feature type="compositionally biased region" description="Low complexity" evidence="5">
    <location>
        <begin position="220"/>
        <end position="233"/>
    </location>
</feature>
<gene>
    <name evidence="7" type="ORF">CEUSTIGMA_g5287.t1</name>
</gene>
<comment type="caution">
    <text evidence="7">The sequence shown here is derived from an EMBL/GenBank/DDBJ whole genome shotgun (WGS) entry which is preliminary data.</text>
</comment>